<name>A0A0K0DFG5_ANGCA</name>
<feature type="domain" description="PRELI/MSF1" evidence="1">
    <location>
        <begin position="1"/>
        <end position="177"/>
    </location>
</feature>
<dbReference type="Proteomes" id="UP000035642">
    <property type="component" value="Unassembled WGS sequence"/>
</dbReference>
<accession>A0A0K0DFG5</accession>
<sequence length="210" mass="24538">MRLWSTPAGLFPYSFDEVVSVFWDRYPNSFAKHVVSEDVLERQITENTIVTKKLIVKHGSSILKRVPRWLSRMTEIRTVPVIEESVYDRRLRSLTTYTRNVSHNELFAMHERCVYRPSLDSVSAPMTEILRSVYITIDCGRMSSVYEKLLLLGFKKSVTNTSKGLVELLEQRFGVRNLSTVSKEKVKIRDKLFKSPRNYVFDVLFYLSIE</sequence>
<evidence type="ECO:0000313" key="2">
    <source>
        <dbReference type="Proteomes" id="UP000035642"/>
    </source>
</evidence>
<dbReference type="InterPro" id="IPR037365">
    <property type="entry name" value="Slowmo/Ups"/>
</dbReference>
<proteinExistence type="predicted"/>
<keyword evidence="2" id="KW-1185">Reference proteome</keyword>
<protein>
    <submittedName>
        <fullName evidence="3">PRELI/MSF1 domain-containing protein</fullName>
    </submittedName>
</protein>
<reference evidence="3" key="2">
    <citation type="submission" date="2017-02" db="UniProtKB">
        <authorList>
            <consortium name="WormBaseParasite"/>
        </authorList>
    </citation>
    <scope>IDENTIFICATION</scope>
</reference>
<organism evidence="2 3">
    <name type="scientific">Angiostrongylus cantonensis</name>
    <name type="common">Rat lungworm</name>
    <dbReference type="NCBI Taxonomy" id="6313"/>
    <lineage>
        <taxon>Eukaryota</taxon>
        <taxon>Metazoa</taxon>
        <taxon>Ecdysozoa</taxon>
        <taxon>Nematoda</taxon>
        <taxon>Chromadorea</taxon>
        <taxon>Rhabditida</taxon>
        <taxon>Rhabditina</taxon>
        <taxon>Rhabditomorpha</taxon>
        <taxon>Strongyloidea</taxon>
        <taxon>Metastrongylidae</taxon>
        <taxon>Angiostrongylus</taxon>
    </lineage>
</organism>
<dbReference type="PANTHER" id="PTHR11158">
    <property type="entry name" value="MSF1/PX19 RELATED"/>
    <property type="match status" value="1"/>
</dbReference>
<dbReference type="InterPro" id="IPR006797">
    <property type="entry name" value="PRELI/MSF1_dom"/>
</dbReference>
<reference evidence="2" key="1">
    <citation type="submission" date="2012-09" db="EMBL/GenBank/DDBJ databases">
        <authorList>
            <person name="Martin A.A."/>
        </authorList>
    </citation>
    <scope>NUCLEOTIDE SEQUENCE</scope>
</reference>
<dbReference type="Pfam" id="PF04707">
    <property type="entry name" value="PRELI"/>
    <property type="match status" value="1"/>
</dbReference>
<dbReference type="WBParaSite" id="ACAC_0000970801-mRNA-1">
    <property type="protein sequence ID" value="ACAC_0000970801-mRNA-1"/>
    <property type="gene ID" value="ACAC_0000970801"/>
</dbReference>
<dbReference type="AlphaFoldDB" id="A0A0K0DFG5"/>
<dbReference type="STRING" id="6313.A0A0K0DFG5"/>
<evidence type="ECO:0000259" key="1">
    <source>
        <dbReference type="PROSITE" id="PS50904"/>
    </source>
</evidence>
<evidence type="ECO:0000313" key="3">
    <source>
        <dbReference type="WBParaSite" id="ACAC_0000970801-mRNA-1"/>
    </source>
</evidence>
<dbReference type="PROSITE" id="PS50904">
    <property type="entry name" value="PRELI_MSF1"/>
    <property type="match status" value="1"/>
</dbReference>
<dbReference type="GO" id="GO:0005758">
    <property type="term" value="C:mitochondrial intermembrane space"/>
    <property type="evidence" value="ECO:0007669"/>
    <property type="project" value="InterPro"/>
</dbReference>